<sequence>MRLLRKDSQHEMSLLHPCTGVRRSINNTYYCNKRCQDKDWERHKHECRKLHERKKLHRAACLLQEIMYHIRMQAAPPLFRGIHADGSTIYLNGYRHLRDQTTKLLEPFPIPYDANRSEGEKQNFEAALVYMGCLETMVYLEEWVNAIFTGNNYHIKEANVRIANPVIKFIGRYPSGETVEMPVGYHNLYKVTYKNGETWAIDPSGAQFGFFNPLTPWHNYIAARTVSGADTYPLGVIQSNAYDGCITQPVRVIVAQTVQNVWFVRCLAQKLPQLEGRYGGNLANVLRGTDSVFEEQKEEFLGMLDDCIKASMEELYSDEMMAKMNEIIEEQLEKNKANPDSQVRMEEVMQFMSERF</sequence>
<dbReference type="Gene3D" id="6.10.140.2220">
    <property type="match status" value="1"/>
</dbReference>
<evidence type="ECO:0000313" key="6">
    <source>
        <dbReference type="Proteomes" id="UP000266188"/>
    </source>
</evidence>
<keyword evidence="1" id="KW-0479">Metal-binding</keyword>
<dbReference type="EMBL" id="MVGC01000034">
    <property type="protein sequence ID" value="RJE25903.1"/>
    <property type="molecule type" value="Genomic_DNA"/>
</dbReference>
<accession>A0A3A2ZUA3</accession>
<dbReference type="GO" id="GO:0008270">
    <property type="term" value="F:zinc ion binding"/>
    <property type="evidence" value="ECO:0007669"/>
    <property type="project" value="UniProtKB-KW"/>
</dbReference>
<evidence type="ECO:0000256" key="1">
    <source>
        <dbReference type="ARBA" id="ARBA00022723"/>
    </source>
</evidence>
<dbReference type="Pfam" id="PF01753">
    <property type="entry name" value="zf-MYND"/>
    <property type="match status" value="1"/>
</dbReference>
<dbReference type="STRING" id="2070753.A0A3A2ZUA3"/>
<evidence type="ECO:0000313" key="5">
    <source>
        <dbReference type="EMBL" id="RJE25903.1"/>
    </source>
</evidence>
<evidence type="ECO:0000256" key="3">
    <source>
        <dbReference type="ARBA" id="ARBA00022833"/>
    </source>
</evidence>
<proteinExistence type="predicted"/>
<organism evidence="5 6">
    <name type="scientific">Aspergillus sclerotialis</name>
    <dbReference type="NCBI Taxonomy" id="2070753"/>
    <lineage>
        <taxon>Eukaryota</taxon>
        <taxon>Fungi</taxon>
        <taxon>Dikarya</taxon>
        <taxon>Ascomycota</taxon>
        <taxon>Pezizomycotina</taxon>
        <taxon>Eurotiomycetes</taxon>
        <taxon>Eurotiomycetidae</taxon>
        <taxon>Eurotiales</taxon>
        <taxon>Aspergillaceae</taxon>
        <taxon>Aspergillus</taxon>
        <taxon>Aspergillus subgen. Polypaecilum</taxon>
    </lineage>
</organism>
<comment type="caution">
    <text evidence="5">The sequence shown here is derived from an EMBL/GenBank/DDBJ whole genome shotgun (WGS) entry which is preliminary data.</text>
</comment>
<protein>
    <recommendedName>
        <fullName evidence="4">MYND-type domain-containing protein</fullName>
    </recommendedName>
</protein>
<feature type="domain" description="MYND-type" evidence="4">
    <location>
        <begin position="26"/>
        <end position="47"/>
    </location>
</feature>
<name>A0A3A2ZUA3_9EURO</name>
<gene>
    <name evidence="5" type="ORF">PHISCL_01745</name>
</gene>
<evidence type="ECO:0000256" key="2">
    <source>
        <dbReference type="ARBA" id="ARBA00022771"/>
    </source>
</evidence>
<dbReference type="OrthoDB" id="432970at2759"/>
<keyword evidence="3" id="KW-0862">Zinc</keyword>
<evidence type="ECO:0000259" key="4">
    <source>
        <dbReference type="Pfam" id="PF01753"/>
    </source>
</evidence>
<dbReference type="SUPFAM" id="SSF144232">
    <property type="entry name" value="HIT/MYND zinc finger-like"/>
    <property type="match status" value="1"/>
</dbReference>
<reference evidence="6" key="1">
    <citation type="submission" date="2017-02" db="EMBL/GenBank/DDBJ databases">
        <authorList>
            <person name="Tafer H."/>
            <person name="Lopandic K."/>
        </authorList>
    </citation>
    <scope>NUCLEOTIDE SEQUENCE [LARGE SCALE GENOMIC DNA]</scope>
    <source>
        <strain evidence="6">CBS 366.77</strain>
    </source>
</reference>
<keyword evidence="2" id="KW-0863">Zinc-finger</keyword>
<keyword evidence="6" id="KW-1185">Reference proteome</keyword>
<dbReference type="InterPro" id="IPR002893">
    <property type="entry name" value="Znf_MYND"/>
</dbReference>
<dbReference type="Proteomes" id="UP000266188">
    <property type="component" value="Unassembled WGS sequence"/>
</dbReference>
<dbReference type="AlphaFoldDB" id="A0A3A2ZUA3"/>